<sequence length="581" mass="63987">MDLTPSPTLIASLAAGIVGLYLAYRALLPKPIPGIPYNAASAKKLLGDVPAMMSHMATTDGGTFITYVLQTMKTLNAPLIQVFIRPMSKPLLILGDFPEAHDILVRRTKEFDRSHTLGDLVSGLAPDHHIHLKTNAAWKAQRRLVQDLMTPSFLYNVAGPVIHQHVSTMVELWRTKGRIADGRPFAAADDINHMALDAVTAFAFGEGFDHNATKPTLAAVQSMSAEEKERVKQMDQSQPVLFPQGAVDEALQATLDLTETVGEVQGNPVPSLTWAYVVRKPKIKKAIQIKEDYIRQELVKGVERLHPEGEVVIKSAIDQMIVREKALAEKDGRQPDYFSRVIIDETFGFVFAGHETTSTTLCWGLKFLADQPDAQTKLRLALEAGFPAAYAAGRNPSIQEITGSNIPYLDATMEEILRCAGTAPVVDREALVDTELLGHPIPKGTVVTCLVTGPSMMSPGFDIDQTRRSPSSQTAEKEGQFRSWDPADMARFNPDRWIVQTEKGDHFNAVAGPQLAFGLGTRGCYGKRLVYLEMRTLLASVLWNFELLPCPSNLSGYQASLITTNEPKQCYVRLREIQRSG</sequence>
<accession>A0A395HAN3</accession>
<evidence type="ECO:0000256" key="8">
    <source>
        <dbReference type="SAM" id="MobiDB-lite"/>
    </source>
</evidence>
<dbReference type="InterPro" id="IPR002401">
    <property type="entry name" value="Cyt_P450_E_grp-I"/>
</dbReference>
<evidence type="ECO:0000256" key="3">
    <source>
        <dbReference type="ARBA" id="ARBA00022723"/>
    </source>
</evidence>
<protein>
    <submittedName>
        <fullName evidence="9">Cytochrome P450 monooxygenase</fullName>
    </submittedName>
</protein>
<dbReference type="InterPro" id="IPR036396">
    <property type="entry name" value="Cyt_P450_sf"/>
</dbReference>
<evidence type="ECO:0000256" key="6">
    <source>
        <dbReference type="ARBA" id="ARBA00023033"/>
    </source>
</evidence>
<dbReference type="VEuPathDB" id="FungiDB:BO80DRAFT_482947"/>
<dbReference type="Gene3D" id="1.10.630.10">
    <property type="entry name" value="Cytochrome P450"/>
    <property type="match status" value="1"/>
</dbReference>
<feature type="region of interest" description="Disordered" evidence="8">
    <location>
        <begin position="459"/>
        <end position="480"/>
    </location>
</feature>
<dbReference type="PANTHER" id="PTHR24305">
    <property type="entry name" value="CYTOCHROME P450"/>
    <property type="match status" value="1"/>
</dbReference>
<dbReference type="PRINTS" id="PR00385">
    <property type="entry name" value="P450"/>
</dbReference>
<dbReference type="PANTHER" id="PTHR24305:SF232">
    <property type="entry name" value="P450, PUTATIVE (EUROFUNG)-RELATED"/>
    <property type="match status" value="1"/>
</dbReference>
<organism evidence="9 10">
    <name type="scientific">Aspergillus ibericus CBS 121593</name>
    <dbReference type="NCBI Taxonomy" id="1448316"/>
    <lineage>
        <taxon>Eukaryota</taxon>
        <taxon>Fungi</taxon>
        <taxon>Dikarya</taxon>
        <taxon>Ascomycota</taxon>
        <taxon>Pezizomycotina</taxon>
        <taxon>Eurotiomycetes</taxon>
        <taxon>Eurotiomycetidae</taxon>
        <taxon>Eurotiales</taxon>
        <taxon>Aspergillaceae</taxon>
        <taxon>Aspergillus</taxon>
        <taxon>Aspergillus subgen. Circumdati</taxon>
    </lineage>
</organism>
<evidence type="ECO:0000256" key="1">
    <source>
        <dbReference type="ARBA" id="ARBA00001971"/>
    </source>
</evidence>
<dbReference type="InterPro" id="IPR050121">
    <property type="entry name" value="Cytochrome_P450_monoxygenase"/>
</dbReference>
<name>A0A395HAN3_9EURO</name>
<feature type="binding site" description="axial binding residue" evidence="7">
    <location>
        <position position="524"/>
    </location>
    <ligand>
        <name>heme</name>
        <dbReference type="ChEBI" id="CHEBI:30413"/>
    </ligand>
    <ligandPart>
        <name>Fe</name>
        <dbReference type="ChEBI" id="CHEBI:18248"/>
    </ligandPart>
</feature>
<dbReference type="AlphaFoldDB" id="A0A395HAN3"/>
<proteinExistence type="inferred from homology"/>
<evidence type="ECO:0000313" key="9">
    <source>
        <dbReference type="EMBL" id="RAL04563.1"/>
    </source>
</evidence>
<keyword evidence="6 9" id="KW-0503">Monooxygenase</keyword>
<dbReference type="Pfam" id="PF00067">
    <property type="entry name" value="p450"/>
    <property type="match status" value="3"/>
</dbReference>
<gene>
    <name evidence="9" type="ORF">BO80DRAFT_482947</name>
</gene>
<evidence type="ECO:0000313" key="10">
    <source>
        <dbReference type="Proteomes" id="UP000249402"/>
    </source>
</evidence>
<evidence type="ECO:0000256" key="5">
    <source>
        <dbReference type="ARBA" id="ARBA00023004"/>
    </source>
</evidence>
<dbReference type="GO" id="GO:0005506">
    <property type="term" value="F:iron ion binding"/>
    <property type="evidence" value="ECO:0007669"/>
    <property type="project" value="InterPro"/>
</dbReference>
<dbReference type="RefSeq" id="XP_025578890.1">
    <property type="nucleotide sequence ID" value="XM_025723425.1"/>
</dbReference>
<evidence type="ECO:0000256" key="4">
    <source>
        <dbReference type="ARBA" id="ARBA00023002"/>
    </source>
</evidence>
<keyword evidence="3 7" id="KW-0479">Metal-binding</keyword>
<dbReference type="GO" id="GO:0004497">
    <property type="term" value="F:monooxygenase activity"/>
    <property type="evidence" value="ECO:0007669"/>
    <property type="project" value="UniProtKB-KW"/>
</dbReference>
<keyword evidence="5 7" id="KW-0408">Iron</keyword>
<evidence type="ECO:0000256" key="2">
    <source>
        <dbReference type="ARBA" id="ARBA00010617"/>
    </source>
</evidence>
<dbReference type="EMBL" id="KZ824423">
    <property type="protein sequence ID" value="RAL04563.1"/>
    <property type="molecule type" value="Genomic_DNA"/>
</dbReference>
<reference evidence="9 10" key="1">
    <citation type="submission" date="2018-02" db="EMBL/GenBank/DDBJ databases">
        <title>The genomes of Aspergillus section Nigri reveals drivers in fungal speciation.</title>
        <authorList>
            <consortium name="DOE Joint Genome Institute"/>
            <person name="Vesth T.C."/>
            <person name="Nybo J."/>
            <person name="Theobald S."/>
            <person name="Brandl J."/>
            <person name="Frisvad J.C."/>
            <person name="Nielsen K.F."/>
            <person name="Lyhne E.K."/>
            <person name="Kogle M.E."/>
            <person name="Kuo A."/>
            <person name="Riley R."/>
            <person name="Clum A."/>
            <person name="Nolan M."/>
            <person name="Lipzen A."/>
            <person name="Salamov A."/>
            <person name="Henrissat B."/>
            <person name="Wiebenga A."/>
            <person name="De vries R.P."/>
            <person name="Grigoriev I.V."/>
            <person name="Mortensen U.H."/>
            <person name="Andersen M.R."/>
            <person name="Baker S.E."/>
        </authorList>
    </citation>
    <scope>NUCLEOTIDE SEQUENCE [LARGE SCALE GENOMIC DNA]</scope>
    <source>
        <strain evidence="9 10">CBS 121593</strain>
    </source>
</reference>
<dbReference type="STRING" id="1448316.A0A395HAN3"/>
<dbReference type="OrthoDB" id="1470350at2759"/>
<keyword evidence="7" id="KW-0349">Heme</keyword>
<comment type="similarity">
    <text evidence="2">Belongs to the cytochrome P450 family.</text>
</comment>
<dbReference type="GO" id="GO:0020037">
    <property type="term" value="F:heme binding"/>
    <property type="evidence" value="ECO:0007669"/>
    <property type="project" value="InterPro"/>
</dbReference>
<dbReference type="SUPFAM" id="SSF48264">
    <property type="entry name" value="Cytochrome P450"/>
    <property type="match status" value="1"/>
</dbReference>
<dbReference type="Proteomes" id="UP000249402">
    <property type="component" value="Unassembled WGS sequence"/>
</dbReference>
<dbReference type="GO" id="GO:0016705">
    <property type="term" value="F:oxidoreductase activity, acting on paired donors, with incorporation or reduction of molecular oxygen"/>
    <property type="evidence" value="ECO:0007669"/>
    <property type="project" value="InterPro"/>
</dbReference>
<dbReference type="InterPro" id="IPR001128">
    <property type="entry name" value="Cyt_P450"/>
</dbReference>
<evidence type="ECO:0000256" key="7">
    <source>
        <dbReference type="PIRSR" id="PIRSR602401-1"/>
    </source>
</evidence>
<dbReference type="PRINTS" id="PR00463">
    <property type="entry name" value="EP450I"/>
</dbReference>
<comment type="cofactor">
    <cofactor evidence="1 7">
        <name>heme</name>
        <dbReference type="ChEBI" id="CHEBI:30413"/>
    </cofactor>
</comment>
<keyword evidence="4" id="KW-0560">Oxidoreductase</keyword>
<dbReference type="GeneID" id="37228290"/>
<keyword evidence="10" id="KW-1185">Reference proteome</keyword>